<dbReference type="EMBL" id="CP031733">
    <property type="protein sequence ID" value="AXQ79684.1"/>
    <property type="molecule type" value="Genomic_DNA"/>
</dbReference>
<feature type="transmembrane region" description="Helical" evidence="1">
    <location>
        <begin position="12"/>
        <end position="29"/>
    </location>
</feature>
<dbReference type="Proteomes" id="UP000246115">
    <property type="component" value="Chromosome"/>
</dbReference>
<dbReference type="InterPro" id="IPR031616">
    <property type="entry name" value="BsrE-like"/>
</dbReference>
<evidence type="ECO:0000313" key="7">
    <source>
        <dbReference type="Proteomes" id="UP000264056"/>
    </source>
</evidence>
<reference evidence="5" key="3">
    <citation type="submission" date="2018-08" db="EMBL/GenBank/DDBJ databases">
        <title>Streptococcus chenjunshii sp. nov., isolated from stools sample of the Tibetan antelope in the Qinghai-Tibet plateau, China.</title>
        <authorList>
            <person name="Tian Z."/>
        </authorList>
    </citation>
    <scope>NUCLEOTIDE SEQUENCE [LARGE SCALE GENOMIC DNA]</scope>
    <source>
        <strain evidence="5">Z15</strain>
    </source>
</reference>
<evidence type="ECO:0000313" key="6">
    <source>
        <dbReference type="Proteomes" id="UP000262901"/>
    </source>
</evidence>
<feature type="transmembrane region" description="Helical" evidence="1">
    <location>
        <begin position="41"/>
        <end position="64"/>
    </location>
</feature>
<dbReference type="KEGG" id="schj:DDV21_001025"/>
<keyword evidence="1" id="KW-0472">Membrane</keyword>
<gene>
    <name evidence="2" type="ORF">DDV21_001025</name>
    <name evidence="3" type="ORF">DDV22_08360</name>
    <name evidence="4" type="ORF">DDV23_08200</name>
</gene>
<keyword evidence="1" id="KW-0812">Transmembrane</keyword>
<keyword evidence="7" id="KW-1185">Reference proteome</keyword>
<sequence length="68" mass="7712">MNPQKVKTVAAFIFRKVVVLMSISTKIWIERSSKLTIYEALQLMLTFGSLMVALVGLVVCLINFHNKK</sequence>
<evidence type="ECO:0000313" key="2">
    <source>
        <dbReference type="EMBL" id="AXQ79684.1"/>
    </source>
</evidence>
<accession>A0A372KL70</accession>
<dbReference type="Proteomes" id="UP000262901">
    <property type="component" value="Unassembled WGS sequence"/>
</dbReference>
<reference evidence="4 6" key="2">
    <citation type="submission" date="2018-08" db="EMBL/GenBank/DDBJ databases">
        <title>Draft genome of Streptococcus sp. nov. Z1.</title>
        <authorList>
            <person name="Tian Z."/>
        </authorList>
    </citation>
    <scope>NUCLEOTIDE SEQUENCE [LARGE SCALE GENOMIC DNA]</scope>
    <source>
        <strain evidence="4">Z1</strain>
        <strain evidence="6">Z1(2018)</strain>
    </source>
</reference>
<dbReference type="EMBL" id="QVQZ01000021">
    <property type="protein sequence ID" value="RFU52736.1"/>
    <property type="molecule type" value="Genomic_DNA"/>
</dbReference>
<reference evidence="2" key="4">
    <citation type="journal article" date="2019" name="Int. J. Syst. Evol. Microbiol.">
        <title>Streptococcus chenjunshii sp. nov. isolated from feces of Tibetan antelopes.</title>
        <authorList>
            <person name="Tian Z."/>
            <person name="Lu S."/>
            <person name="Jin D."/>
            <person name="Yang J."/>
            <person name="Pu J."/>
            <person name="Lai X.H."/>
            <person name="Bai X.N."/>
            <person name="Wu X.M."/>
            <person name="Li J."/>
            <person name="Wang S."/>
            <person name="Xu J."/>
        </authorList>
    </citation>
    <scope>NUCLEOTIDE SEQUENCE</scope>
    <source>
        <strain evidence="2">Z15</strain>
    </source>
</reference>
<reference evidence="3 7" key="1">
    <citation type="submission" date="2018-08" db="EMBL/GenBank/DDBJ databases">
        <title>Draft genome of Streptococcus sp .nov. Z2.</title>
        <authorList>
            <person name="Tian Z."/>
        </authorList>
    </citation>
    <scope>NUCLEOTIDE SEQUENCE [LARGE SCALE GENOMIC DNA]</scope>
    <source>
        <strain evidence="3 7">Z2</strain>
    </source>
</reference>
<dbReference type="AlphaFoldDB" id="A0A372KL70"/>
<evidence type="ECO:0000256" key="1">
    <source>
        <dbReference type="SAM" id="Phobius"/>
    </source>
</evidence>
<keyword evidence="1" id="KW-1133">Transmembrane helix</keyword>
<proteinExistence type="predicted"/>
<name>A0A372KL70_9STRE</name>
<dbReference type="Proteomes" id="UP000264056">
    <property type="component" value="Unassembled WGS sequence"/>
</dbReference>
<dbReference type="Pfam" id="PF16935">
    <property type="entry name" value="Hol_Tox"/>
    <property type="match status" value="1"/>
</dbReference>
<evidence type="ECO:0000313" key="5">
    <source>
        <dbReference type="Proteomes" id="UP000246115"/>
    </source>
</evidence>
<evidence type="ECO:0000313" key="3">
    <source>
        <dbReference type="EMBL" id="RFU50508.1"/>
    </source>
</evidence>
<dbReference type="EMBL" id="QVQY01000025">
    <property type="protein sequence ID" value="RFU50508.1"/>
    <property type="molecule type" value="Genomic_DNA"/>
</dbReference>
<protein>
    <submittedName>
        <fullName evidence="3 4">Holin-like toxin</fullName>
    </submittedName>
</protein>
<accession>A0A346NF89</accession>
<organism evidence="4 6">
    <name type="scientific">Streptococcus chenjunshii</name>
    <dbReference type="NCBI Taxonomy" id="2173853"/>
    <lineage>
        <taxon>Bacteria</taxon>
        <taxon>Bacillati</taxon>
        <taxon>Bacillota</taxon>
        <taxon>Bacilli</taxon>
        <taxon>Lactobacillales</taxon>
        <taxon>Streptococcaceae</taxon>
        <taxon>Streptococcus</taxon>
    </lineage>
</organism>
<evidence type="ECO:0000313" key="4">
    <source>
        <dbReference type="EMBL" id="RFU52736.1"/>
    </source>
</evidence>